<dbReference type="Proteomes" id="UP001143362">
    <property type="component" value="Unassembled WGS sequence"/>
</dbReference>
<dbReference type="PANTHER" id="PTHR23028">
    <property type="entry name" value="ACETYLTRANSFERASE"/>
    <property type="match status" value="1"/>
</dbReference>
<keyword evidence="1" id="KW-0472">Membrane</keyword>
<evidence type="ECO:0000313" key="4">
    <source>
        <dbReference type="Proteomes" id="UP001143362"/>
    </source>
</evidence>
<proteinExistence type="predicted"/>
<dbReference type="EMBL" id="SHNN01000006">
    <property type="protein sequence ID" value="MCX2983301.1"/>
    <property type="molecule type" value="Genomic_DNA"/>
</dbReference>
<evidence type="ECO:0000256" key="1">
    <source>
        <dbReference type="SAM" id="Phobius"/>
    </source>
</evidence>
<dbReference type="GO" id="GO:0016746">
    <property type="term" value="F:acyltransferase activity"/>
    <property type="evidence" value="ECO:0007669"/>
    <property type="project" value="UniProtKB-KW"/>
</dbReference>
<dbReference type="InterPro" id="IPR002656">
    <property type="entry name" value="Acyl_transf_3_dom"/>
</dbReference>
<feature type="transmembrane region" description="Helical" evidence="1">
    <location>
        <begin position="331"/>
        <end position="352"/>
    </location>
</feature>
<dbReference type="PANTHER" id="PTHR23028:SF53">
    <property type="entry name" value="ACYL_TRANSF_3 DOMAIN-CONTAINING PROTEIN"/>
    <property type="match status" value="1"/>
</dbReference>
<keyword evidence="1" id="KW-1133">Transmembrane helix</keyword>
<feature type="domain" description="Acyltransferase 3" evidence="2">
    <location>
        <begin position="6"/>
        <end position="346"/>
    </location>
</feature>
<protein>
    <submittedName>
        <fullName evidence="3">Acyltransferase</fullName>
    </submittedName>
</protein>
<keyword evidence="3" id="KW-0012">Acyltransferase</keyword>
<accession>A0ABT3TM13</accession>
<feature type="transmembrane region" description="Helical" evidence="1">
    <location>
        <begin position="96"/>
        <end position="116"/>
    </location>
</feature>
<dbReference type="RefSeq" id="WP_279247335.1">
    <property type="nucleotide sequence ID" value="NZ_SHNN01000006.1"/>
</dbReference>
<name>A0ABT3TM13_9GAMM</name>
<sequence length="376" mass="42354">MKNRIDDIEALRAFAVLAVVLQHVNGNLIDWSSGSLSLLHDYFGGWVGVDLFFAISGFVIAKTLIPKLKSTSGNSEFFSECLSFWVRRIYRLLPSAWLWLLIMMVLVIAFNNHGIFGNIRENWQSTIAALLNVANFHFAEVYGTGGQRTNFVYWSLSLEEQFYLLFPLVIFLSRKWLPHLIFVAFIYMIVTPTEGSDLVFRTHAILGGVLLAMWSKHDSYQLMNPTILATSTGAKVFTIGLLLMLLVSLGAEGLMITQWRISVIAIVSILLVGIASFNGNYIIPANSLLKGLVLWAGARSYAIYLTHIPCFFFSRELCLRIQGIYPDFSDYYRPSVIVVAFVLIVITSELNFRWVESPLRSRGAQVSRGISLRSVN</sequence>
<keyword evidence="3" id="KW-0808">Transferase</keyword>
<keyword evidence="1" id="KW-0812">Transmembrane</keyword>
<dbReference type="Pfam" id="PF01757">
    <property type="entry name" value="Acyl_transf_3"/>
    <property type="match status" value="1"/>
</dbReference>
<comment type="caution">
    <text evidence="3">The sequence shown here is derived from an EMBL/GenBank/DDBJ whole genome shotgun (WGS) entry which is preliminary data.</text>
</comment>
<feature type="transmembrane region" description="Helical" evidence="1">
    <location>
        <begin position="227"/>
        <end position="249"/>
    </location>
</feature>
<evidence type="ECO:0000259" key="2">
    <source>
        <dbReference type="Pfam" id="PF01757"/>
    </source>
</evidence>
<evidence type="ECO:0000313" key="3">
    <source>
        <dbReference type="EMBL" id="MCX2983301.1"/>
    </source>
</evidence>
<feature type="transmembrane region" description="Helical" evidence="1">
    <location>
        <begin position="261"/>
        <end position="283"/>
    </location>
</feature>
<feature type="transmembrane region" description="Helical" evidence="1">
    <location>
        <begin position="162"/>
        <end position="186"/>
    </location>
</feature>
<reference evidence="3" key="1">
    <citation type="submission" date="2019-02" db="EMBL/GenBank/DDBJ databases">
        <authorList>
            <person name="Li S.-H."/>
        </authorList>
    </citation>
    <scope>NUCLEOTIDE SEQUENCE</scope>
    <source>
        <strain evidence="3">IMCC14734</strain>
    </source>
</reference>
<gene>
    <name evidence="3" type="ORF">EYC98_20765</name>
</gene>
<organism evidence="3 4">
    <name type="scientific">Candidatus Litorirhabdus singularis</name>
    <dbReference type="NCBI Taxonomy" id="2518993"/>
    <lineage>
        <taxon>Bacteria</taxon>
        <taxon>Pseudomonadati</taxon>
        <taxon>Pseudomonadota</taxon>
        <taxon>Gammaproteobacteria</taxon>
        <taxon>Cellvibrionales</taxon>
        <taxon>Halieaceae</taxon>
        <taxon>Candidatus Litorirhabdus</taxon>
    </lineage>
</organism>
<feature type="transmembrane region" description="Helical" evidence="1">
    <location>
        <begin position="42"/>
        <end position="61"/>
    </location>
</feature>
<keyword evidence="4" id="KW-1185">Reference proteome</keyword>
<dbReference type="InterPro" id="IPR050879">
    <property type="entry name" value="Acyltransferase_3"/>
</dbReference>